<dbReference type="InterPro" id="IPR036388">
    <property type="entry name" value="WH-like_DNA-bd_sf"/>
</dbReference>
<reference evidence="1 2" key="1">
    <citation type="journal article" date="2012" name="ISME J.">
        <title>Nitrification expanded: discovery, physiology and genomics of a nitrite-oxidizing bacterium from the phylum Chloroflexi.</title>
        <authorList>
            <person name="Sorokin D.Y."/>
            <person name="Lucker S."/>
            <person name="Vejmelkova D."/>
            <person name="Kostrikina N.A."/>
            <person name="Kleerebezem R."/>
            <person name="Rijpstra W.I."/>
            <person name="Damste J.S."/>
            <person name="Le Paslier D."/>
            <person name="Muyzer G."/>
            <person name="Wagner M."/>
            <person name="van Loosdrecht M.C."/>
            <person name="Daims H."/>
        </authorList>
    </citation>
    <scope>NUCLEOTIDE SEQUENCE [LARGE SCALE GENOMIC DNA]</scope>
    <source>
        <strain evidence="2">none</strain>
    </source>
</reference>
<accession>I4EHN7</accession>
<evidence type="ECO:0000313" key="2">
    <source>
        <dbReference type="Proteomes" id="UP000004221"/>
    </source>
</evidence>
<organism evidence="1 2">
    <name type="scientific">Nitrolancea hollandica Lb</name>
    <dbReference type="NCBI Taxonomy" id="1129897"/>
    <lineage>
        <taxon>Bacteria</taxon>
        <taxon>Pseudomonadati</taxon>
        <taxon>Thermomicrobiota</taxon>
        <taxon>Thermomicrobia</taxon>
        <taxon>Sphaerobacterales</taxon>
        <taxon>Sphaerobacterineae</taxon>
        <taxon>Sphaerobacteraceae</taxon>
        <taxon>Nitrolancea</taxon>
    </lineage>
</organism>
<dbReference type="RefSeq" id="WP_008478187.1">
    <property type="nucleotide sequence ID" value="NZ_CAGS01000248.1"/>
</dbReference>
<evidence type="ECO:0008006" key="3">
    <source>
        <dbReference type="Google" id="ProtNLM"/>
    </source>
</evidence>
<sequence length="85" mass="9699">MENEQQSYKDRITANPDVMVGKPVVRGTRIPVEVVLAKLAQNPNVDELFADYPRLTLEDVKACLAYARVLVEKEEKGRKRHLTAY</sequence>
<keyword evidence="2" id="KW-1185">Reference proteome</keyword>
<dbReference type="SUPFAM" id="SSF46689">
    <property type="entry name" value="Homeodomain-like"/>
    <property type="match status" value="1"/>
</dbReference>
<dbReference type="Gene3D" id="1.10.10.10">
    <property type="entry name" value="Winged helix-like DNA-binding domain superfamily/Winged helix DNA-binding domain"/>
    <property type="match status" value="1"/>
</dbReference>
<name>I4EHN7_9BACT</name>
<dbReference type="Pfam" id="PF04255">
    <property type="entry name" value="DUF433"/>
    <property type="match status" value="1"/>
</dbReference>
<dbReference type="PANTHER" id="PTHR34849">
    <property type="entry name" value="SSL5025 PROTEIN"/>
    <property type="match status" value="1"/>
</dbReference>
<evidence type="ECO:0000313" key="1">
    <source>
        <dbReference type="EMBL" id="CCF84199.1"/>
    </source>
</evidence>
<gene>
    <name evidence="1" type="ORF">NITHO_3210007</name>
</gene>
<dbReference type="AlphaFoldDB" id="I4EHN7"/>
<dbReference type="PANTHER" id="PTHR34849:SF3">
    <property type="entry name" value="SSR2962 PROTEIN"/>
    <property type="match status" value="1"/>
</dbReference>
<proteinExistence type="predicted"/>
<dbReference type="InterPro" id="IPR007367">
    <property type="entry name" value="DUF433"/>
</dbReference>
<dbReference type="OrthoDB" id="200074at2"/>
<dbReference type="EMBL" id="CAGS01000248">
    <property type="protein sequence ID" value="CCF84199.1"/>
    <property type="molecule type" value="Genomic_DNA"/>
</dbReference>
<dbReference type="Proteomes" id="UP000004221">
    <property type="component" value="Unassembled WGS sequence"/>
</dbReference>
<protein>
    <recommendedName>
        <fullName evidence="3">Antitoxin</fullName>
    </recommendedName>
</protein>
<dbReference type="InterPro" id="IPR009057">
    <property type="entry name" value="Homeodomain-like_sf"/>
</dbReference>
<comment type="caution">
    <text evidence="1">The sequence shown here is derived from an EMBL/GenBank/DDBJ whole genome shotgun (WGS) entry which is preliminary data.</text>
</comment>